<sequence>MKIREKTFTENKHQCQDNGQSQTDHQTSHYSRIRKKRHGMVESHKKLSTTASIKGRPSAFSVLYKQRQGNRVLPVMIAV</sequence>
<dbReference type="EMBL" id="AMCI01003344">
    <property type="protein sequence ID" value="EJX00498.1"/>
    <property type="molecule type" value="Genomic_DNA"/>
</dbReference>
<reference evidence="2" key="1">
    <citation type="journal article" date="2012" name="PLoS ONE">
        <title>Gene sets for utilization of primary and secondary nutrition supplies in the distal gut of endangered iberian lynx.</title>
        <authorList>
            <person name="Alcaide M."/>
            <person name="Messina E."/>
            <person name="Richter M."/>
            <person name="Bargiela R."/>
            <person name="Peplies J."/>
            <person name="Huws S.A."/>
            <person name="Newbold C.J."/>
            <person name="Golyshin P.N."/>
            <person name="Simon M.A."/>
            <person name="Lopez G."/>
            <person name="Yakimov M.M."/>
            <person name="Ferrer M."/>
        </authorList>
    </citation>
    <scope>NUCLEOTIDE SEQUENCE</scope>
</reference>
<feature type="compositionally biased region" description="Polar residues" evidence="1">
    <location>
        <begin position="16"/>
        <end position="30"/>
    </location>
</feature>
<comment type="caution">
    <text evidence="2">The sequence shown here is derived from an EMBL/GenBank/DDBJ whole genome shotgun (WGS) entry which is preliminary data.</text>
</comment>
<dbReference type="AlphaFoldDB" id="J9GFA2"/>
<protein>
    <submittedName>
        <fullName evidence="2">Uncharacterized protein</fullName>
    </submittedName>
</protein>
<proteinExistence type="predicted"/>
<accession>J9GFA2</accession>
<name>J9GFA2_9ZZZZ</name>
<evidence type="ECO:0000256" key="1">
    <source>
        <dbReference type="SAM" id="MobiDB-lite"/>
    </source>
</evidence>
<gene>
    <name evidence="2" type="ORF">EVA_11396</name>
</gene>
<organism evidence="2">
    <name type="scientific">gut metagenome</name>
    <dbReference type="NCBI Taxonomy" id="749906"/>
    <lineage>
        <taxon>unclassified sequences</taxon>
        <taxon>metagenomes</taxon>
        <taxon>organismal metagenomes</taxon>
    </lineage>
</organism>
<feature type="compositionally biased region" description="Basic and acidic residues" evidence="1">
    <location>
        <begin position="1"/>
        <end position="15"/>
    </location>
</feature>
<evidence type="ECO:0000313" key="2">
    <source>
        <dbReference type="EMBL" id="EJX00498.1"/>
    </source>
</evidence>
<feature type="region of interest" description="Disordered" evidence="1">
    <location>
        <begin position="1"/>
        <end position="50"/>
    </location>
</feature>